<evidence type="ECO:0000256" key="1">
    <source>
        <dbReference type="SAM" id="Phobius"/>
    </source>
</evidence>
<gene>
    <name evidence="2" type="ORF">DZC73_18665</name>
</gene>
<name>A0A3N7HQU1_9BURK</name>
<comment type="caution">
    <text evidence="2">The sequence shown here is derived from an EMBL/GenBank/DDBJ whole genome shotgun (WGS) entry which is preliminary data.</text>
</comment>
<reference evidence="2 3" key="2">
    <citation type="submission" date="2018-12" db="EMBL/GenBank/DDBJ databases">
        <title>Rhizobacter gummiphilus sp. nov., a rubber-degrading bacterium isolated from the soil of a botanical garden in Japan.</title>
        <authorList>
            <person name="Shunsuke S.S."/>
        </authorList>
    </citation>
    <scope>NUCLEOTIDE SEQUENCE [LARGE SCALE GENOMIC DNA]</scope>
    <source>
        <strain evidence="2 3">S-16</strain>
    </source>
</reference>
<protein>
    <submittedName>
        <fullName evidence="2">Uncharacterized protein</fullName>
    </submittedName>
</protein>
<keyword evidence="1" id="KW-1133">Transmembrane helix</keyword>
<feature type="transmembrane region" description="Helical" evidence="1">
    <location>
        <begin position="27"/>
        <end position="52"/>
    </location>
</feature>
<dbReference type="AlphaFoldDB" id="A0A3N7HQU1"/>
<evidence type="ECO:0000313" key="2">
    <source>
        <dbReference type="EMBL" id="RQP23141.1"/>
    </source>
</evidence>
<feature type="transmembrane region" description="Helical" evidence="1">
    <location>
        <begin position="130"/>
        <end position="151"/>
    </location>
</feature>
<dbReference type="RefSeq" id="WP_124541886.1">
    <property type="nucleotide sequence ID" value="NZ_QUSW01000005.1"/>
</dbReference>
<feature type="transmembrane region" description="Helical" evidence="1">
    <location>
        <begin position="107"/>
        <end position="124"/>
    </location>
</feature>
<evidence type="ECO:0000313" key="3">
    <source>
        <dbReference type="Proteomes" id="UP000267464"/>
    </source>
</evidence>
<keyword evidence="1" id="KW-0472">Membrane</keyword>
<proteinExistence type="predicted"/>
<dbReference type="EMBL" id="QUSW01000005">
    <property type="protein sequence ID" value="RQP23141.1"/>
    <property type="molecule type" value="Genomic_DNA"/>
</dbReference>
<accession>A0A3N7HQU1</accession>
<keyword evidence="3" id="KW-1185">Reference proteome</keyword>
<dbReference type="Proteomes" id="UP000267464">
    <property type="component" value="Unassembled WGS sequence"/>
</dbReference>
<keyword evidence="1" id="KW-0812">Transmembrane</keyword>
<organism evidence="2 3">
    <name type="scientific">Piscinibacter terrae</name>
    <dbReference type="NCBI Taxonomy" id="2496871"/>
    <lineage>
        <taxon>Bacteria</taxon>
        <taxon>Pseudomonadati</taxon>
        <taxon>Pseudomonadota</taxon>
        <taxon>Betaproteobacteria</taxon>
        <taxon>Burkholderiales</taxon>
        <taxon>Sphaerotilaceae</taxon>
        <taxon>Piscinibacter</taxon>
    </lineage>
</organism>
<sequence>MQNNPYIPPAAELKDVPRPPGSPIKAIGLGFLVDMVATVVGGAILGFSYAFVLGKQGLSHEQITSALRDQHSMTTTIGLVGVVIGTAASFLGGWVCARIARRNELRLGAALAAVLTLFGLIFAGDGRLPLPELLVASVLTVGAVMAGSVLGRSRNAT</sequence>
<dbReference type="OrthoDB" id="8617525at2"/>
<feature type="transmembrane region" description="Helical" evidence="1">
    <location>
        <begin position="72"/>
        <end position="95"/>
    </location>
</feature>
<reference evidence="2 3" key="1">
    <citation type="submission" date="2018-08" db="EMBL/GenBank/DDBJ databases">
        <authorList>
            <person name="Khan S.A."/>
            <person name="Jeon C.O."/>
            <person name="Chun B.H."/>
            <person name="Jeong S.E."/>
        </authorList>
    </citation>
    <scope>NUCLEOTIDE SEQUENCE [LARGE SCALE GENOMIC DNA]</scope>
    <source>
        <strain evidence="2 3">S-16</strain>
    </source>
</reference>